<dbReference type="InterPro" id="IPR050361">
    <property type="entry name" value="MPP/UQCRC_Complex"/>
</dbReference>
<evidence type="ECO:0000256" key="10">
    <source>
        <dbReference type="ARBA" id="ARBA00040751"/>
    </source>
</evidence>
<comment type="similarity">
    <text evidence="9">Belongs to the peptidase M16 family. UQCRC2/QCR2 subfamily.</text>
</comment>
<name>A0A409VUP1_9AGAR</name>
<keyword evidence="3" id="KW-0679">Respiratory chain</keyword>
<evidence type="ECO:0000256" key="2">
    <source>
        <dbReference type="ARBA" id="ARBA00022448"/>
    </source>
</evidence>
<evidence type="ECO:0000256" key="9">
    <source>
        <dbReference type="ARBA" id="ARBA00038146"/>
    </source>
</evidence>
<dbReference type="AlphaFoldDB" id="A0A409VUP1"/>
<keyword evidence="13" id="KW-1185">Reference proteome</keyword>
<dbReference type="FunCoup" id="A0A409VUP1">
    <property type="interactions" value="196"/>
</dbReference>
<keyword evidence="4" id="KW-0999">Mitochondrion inner membrane</keyword>
<dbReference type="STRING" id="181874.A0A409VUP1"/>
<evidence type="ECO:0000256" key="8">
    <source>
        <dbReference type="ARBA" id="ARBA00023136"/>
    </source>
</evidence>
<comment type="subcellular location">
    <subcellularLocation>
        <location evidence="1">Mitochondrion inner membrane</location>
        <topology evidence="1">Peripheral membrane protein</topology>
        <orientation evidence="1">Matrix side</orientation>
    </subcellularLocation>
</comment>
<proteinExistence type="inferred from homology"/>
<keyword evidence="6" id="KW-0249">Electron transport</keyword>
<sequence length="420" mass="43235">MLATRTSTARSVQRLARSFATATDSAGVKVAAVDNNQPTASVTVLVKAGTRFQPKVGVANALKNFAFKSTSKRTTIGTVRESELYGGVLSSSLGREHLALTAEFLPADAPFFVDLLTSYVTSAKFTRHEFEEYVTPLVHAETEAAIQDPATRAINAAHALAFRSGLGQPLFASEHSSVSVEDVKAFASQAFSKGNVAVVGTGIDQATLASLVEKGFASAAASSPLSSPATQYFGGETRIDAHGAQTVFIGFGSAGAPSSELSALAAHLSTNSSVKWSQGLSPLASIPGVQTVYLPYSDASLFGLLVQGPTAAAVKESAKAAVAALKSASQNIQADSLQAAIAKAKFSAASAVETREGLVAAIGPKANIFSTDLKHKLNVFYKKVDAAGLSKAASSLFAAKPTYVVVGDAAALPYADELGL</sequence>
<dbReference type="EMBL" id="NHTK01005969">
    <property type="protein sequence ID" value="PPQ69968.1"/>
    <property type="molecule type" value="Genomic_DNA"/>
</dbReference>
<dbReference type="PANTHER" id="PTHR11851:SF209">
    <property type="entry name" value="CYTOCHROME B-C1 COMPLEX SUBUNIT 2, MITOCHONDRIAL"/>
    <property type="match status" value="1"/>
</dbReference>
<dbReference type="InParanoid" id="A0A409VUP1"/>
<dbReference type="GO" id="GO:0005743">
    <property type="term" value="C:mitochondrial inner membrane"/>
    <property type="evidence" value="ECO:0007669"/>
    <property type="project" value="UniProtKB-SubCell"/>
</dbReference>
<dbReference type="GO" id="GO:0046872">
    <property type="term" value="F:metal ion binding"/>
    <property type="evidence" value="ECO:0007669"/>
    <property type="project" value="InterPro"/>
</dbReference>
<reference evidence="12 13" key="1">
    <citation type="journal article" date="2018" name="Evol. Lett.">
        <title>Horizontal gene cluster transfer increased hallucinogenic mushroom diversity.</title>
        <authorList>
            <person name="Reynolds H.T."/>
            <person name="Vijayakumar V."/>
            <person name="Gluck-Thaler E."/>
            <person name="Korotkin H.B."/>
            <person name="Matheny P.B."/>
            <person name="Slot J.C."/>
        </authorList>
    </citation>
    <scope>NUCLEOTIDE SEQUENCE [LARGE SCALE GENOMIC DNA]</scope>
    <source>
        <strain evidence="12 13">2629</strain>
    </source>
</reference>
<keyword evidence="7" id="KW-0496">Mitochondrion</keyword>
<keyword evidence="8" id="KW-0472">Membrane</keyword>
<dbReference type="SUPFAM" id="SSF63411">
    <property type="entry name" value="LuxS/MPP-like metallohydrolase"/>
    <property type="match status" value="2"/>
</dbReference>
<protein>
    <recommendedName>
        <fullName evidence="10">Cytochrome b-c1 complex subunit 2, mitochondrial</fullName>
    </recommendedName>
</protein>
<evidence type="ECO:0000256" key="6">
    <source>
        <dbReference type="ARBA" id="ARBA00022982"/>
    </source>
</evidence>
<organism evidence="12 13">
    <name type="scientific">Panaeolus cyanescens</name>
    <dbReference type="NCBI Taxonomy" id="181874"/>
    <lineage>
        <taxon>Eukaryota</taxon>
        <taxon>Fungi</taxon>
        <taxon>Dikarya</taxon>
        <taxon>Basidiomycota</taxon>
        <taxon>Agaricomycotina</taxon>
        <taxon>Agaricomycetes</taxon>
        <taxon>Agaricomycetidae</taxon>
        <taxon>Agaricales</taxon>
        <taxon>Agaricineae</taxon>
        <taxon>Galeropsidaceae</taxon>
        <taxon>Panaeolus</taxon>
    </lineage>
</organism>
<keyword evidence="2" id="KW-0813">Transport</keyword>
<dbReference type="Gene3D" id="3.30.830.10">
    <property type="entry name" value="Metalloenzyme, LuxS/M16 peptidase-like"/>
    <property type="match status" value="2"/>
</dbReference>
<evidence type="ECO:0000259" key="11">
    <source>
        <dbReference type="Pfam" id="PF00675"/>
    </source>
</evidence>
<dbReference type="InterPro" id="IPR011249">
    <property type="entry name" value="Metalloenz_LuxS/M16"/>
</dbReference>
<dbReference type="PANTHER" id="PTHR11851">
    <property type="entry name" value="METALLOPROTEASE"/>
    <property type="match status" value="1"/>
</dbReference>
<evidence type="ECO:0000256" key="4">
    <source>
        <dbReference type="ARBA" id="ARBA00022792"/>
    </source>
</evidence>
<dbReference type="Proteomes" id="UP000284842">
    <property type="component" value="Unassembled WGS sequence"/>
</dbReference>
<dbReference type="Pfam" id="PF00675">
    <property type="entry name" value="Peptidase_M16"/>
    <property type="match status" value="1"/>
</dbReference>
<dbReference type="OrthoDB" id="6369905at2759"/>
<keyword evidence="5" id="KW-0809">Transit peptide</keyword>
<evidence type="ECO:0000313" key="12">
    <source>
        <dbReference type="EMBL" id="PPQ69968.1"/>
    </source>
</evidence>
<dbReference type="InterPro" id="IPR011765">
    <property type="entry name" value="Pept_M16_N"/>
</dbReference>
<evidence type="ECO:0000313" key="13">
    <source>
        <dbReference type="Proteomes" id="UP000284842"/>
    </source>
</evidence>
<comment type="caution">
    <text evidence="12">The sequence shown here is derived from an EMBL/GenBank/DDBJ whole genome shotgun (WGS) entry which is preliminary data.</text>
</comment>
<evidence type="ECO:0000256" key="3">
    <source>
        <dbReference type="ARBA" id="ARBA00022660"/>
    </source>
</evidence>
<accession>A0A409VUP1</accession>
<evidence type="ECO:0000256" key="1">
    <source>
        <dbReference type="ARBA" id="ARBA00004443"/>
    </source>
</evidence>
<evidence type="ECO:0000256" key="5">
    <source>
        <dbReference type="ARBA" id="ARBA00022946"/>
    </source>
</evidence>
<feature type="domain" description="Peptidase M16 N-terminal" evidence="11">
    <location>
        <begin position="30"/>
        <end position="171"/>
    </location>
</feature>
<evidence type="ECO:0000256" key="7">
    <source>
        <dbReference type="ARBA" id="ARBA00023128"/>
    </source>
</evidence>
<gene>
    <name evidence="12" type="ORF">CVT24_003672</name>
</gene>
<dbReference type="FunFam" id="3.30.830.10:FF:000021">
    <property type="entry name" value="Cytochrome b-c1 complex subunit 2"/>
    <property type="match status" value="1"/>
</dbReference>